<dbReference type="AlphaFoldDB" id="A0A1E7XBN4"/>
<feature type="transmembrane region" description="Helical" evidence="2">
    <location>
        <begin position="12"/>
        <end position="30"/>
    </location>
</feature>
<protein>
    <submittedName>
        <fullName evidence="4">CAAX amino terminal protease self-immunity</fullName>
    </submittedName>
</protein>
<organism evidence="4 5">
    <name type="scientific">Lentilactobacillus sunkii</name>
    <dbReference type="NCBI Taxonomy" id="481719"/>
    <lineage>
        <taxon>Bacteria</taxon>
        <taxon>Bacillati</taxon>
        <taxon>Bacillota</taxon>
        <taxon>Bacilli</taxon>
        <taxon>Lactobacillales</taxon>
        <taxon>Lactobacillaceae</taxon>
        <taxon>Lentilactobacillus</taxon>
    </lineage>
</organism>
<dbReference type="Proteomes" id="UP000177010">
    <property type="component" value="Unassembled WGS sequence"/>
</dbReference>
<proteinExistence type="inferred from homology"/>
<feature type="transmembrane region" description="Helical" evidence="2">
    <location>
        <begin position="87"/>
        <end position="107"/>
    </location>
</feature>
<evidence type="ECO:0000313" key="5">
    <source>
        <dbReference type="Proteomes" id="UP000177010"/>
    </source>
</evidence>
<feature type="domain" description="CAAX prenyl protease 2/Lysostaphin resistance protein A-like" evidence="3">
    <location>
        <begin position="91"/>
        <end position="191"/>
    </location>
</feature>
<dbReference type="Pfam" id="PF02517">
    <property type="entry name" value="Rce1-like"/>
    <property type="match status" value="1"/>
</dbReference>
<feature type="transmembrane region" description="Helical" evidence="2">
    <location>
        <begin position="51"/>
        <end position="75"/>
    </location>
</feature>
<name>A0A1E7XBN4_9LACO</name>
<keyword evidence="4" id="KW-0645">Protease</keyword>
<evidence type="ECO:0000259" key="3">
    <source>
        <dbReference type="Pfam" id="PF02517"/>
    </source>
</evidence>
<comment type="caution">
    <text evidence="4">The sequence shown here is derived from an EMBL/GenBank/DDBJ whole genome shotgun (WGS) entry which is preliminary data.</text>
</comment>
<feature type="transmembrane region" description="Helical" evidence="2">
    <location>
        <begin position="179"/>
        <end position="200"/>
    </location>
</feature>
<accession>A0A1E7XBN4</accession>
<dbReference type="InterPro" id="IPR003675">
    <property type="entry name" value="Rce1/LyrA-like_dom"/>
</dbReference>
<dbReference type="GO" id="GO:0080120">
    <property type="term" value="P:CAAX-box protein maturation"/>
    <property type="evidence" value="ECO:0007669"/>
    <property type="project" value="UniProtKB-ARBA"/>
</dbReference>
<gene>
    <name evidence="4" type="ORF">LASUN_17550</name>
</gene>
<feature type="transmembrane region" description="Helical" evidence="2">
    <location>
        <begin position="119"/>
        <end position="142"/>
    </location>
</feature>
<evidence type="ECO:0000313" key="4">
    <source>
        <dbReference type="EMBL" id="OFA10527.1"/>
    </source>
</evidence>
<keyword evidence="2" id="KW-0812">Transmembrane</keyword>
<evidence type="ECO:0000256" key="1">
    <source>
        <dbReference type="ARBA" id="ARBA00009067"/>
    </source>
</evidence>
<comment type="similarity">
    <text evidence="1">Belongs to the UPF0177 family.</text>
</comment>
<dbReference type="STRING" id="481719.LASUN_17550"/>
<keyword evidence="4" id="KW-0378">Hydrolase</keyword>
<dbReference type="GO" id="GO:0004175">
    <property type="term" value="F:endopeptidase activity"/>
    <property type="evidence" value="ECO:0007669"/>
    <property type="project" value="UniProtKB-ARBA"/>
</dbReference>
<keyword evidence="2" id="KW-1133">Transmembrane helix</keyword>
<sequence length="201" mass="22268">MFVLLNEIMTSFLQLILFSLFPLIWWLFTDKKVPFFQWIGLKKVVGDRSKIWGMGVIVFAVLVGLGLLLIIFVTGTKNLANTQFAKATPAAMIAMLFYAFIQTALAEEILFRGFLGKRLISYFGFLVGNLAQAACFATIHVFGIVSSSGIFTILGVFIFTGLVGYLMGYINEQLAGGSILPSWIIHGFSNVASTVFLMFYL</sequence>
<dbReference type="EMBL" id="MIQE01000019">
    <property type="protein sequence ID" value="OFA10527.1"/>
    <property type="molecule type" value="Genomic_DNA"/>
</dbReference>
<feature type="transmembrane region" description="Helical" evidence="2">
    <location>
        <begin position="148"/>
        <end position="167"/>
    </location>
</feature>
<dbReference type="RefSeq" id="WP_070368125.1">
    <property type="nucleotide sequence ID" value="NZ_JAZHVW010000011.1"/>
</dbReference>
<evidence type="ECO:0000256" key="2">
    <source>
        <dbReference type="SAM" id="Phobius"/>
    </source>
</evidence>
<keyword evidence="2" id="KW-0472">Membrane</keyword>
<reference evidence="4 5" key="1">
    <citation type="submission" date="2016-09" db="EMBL/GenBank/DDBJ databases">
        <title>Genome Sequence of Lactobacillus sunkii Strain CG01.</title>
        <authorList>
            <person name="Poehlein A."/>
            <person name="Gabris C."/>
            <person name="Bengelsdorf F.R."/>
            <person name="Duerre P."/>
            <person name="Daniel R."/>
        </authorList>
    </citation>
    <scope>NUCLEOTIDE SEQUENCE [LARGE SCALE GENOMIC DNA]</scope>
    <source>
        <strain evidence="4 5">CG_D</strain>
    </source>
</reference>
<dbReference type="GO" id="GO:0006508">
    <property type="term" value="P:proteolysis"/>
    <property type="evidence" value="ECO:0007669"/>
    <property type="project" value="UniProtKB-KW"/>
</dbReference>